<keyword evidence="3" id="KW-1185">Reference proteome</keyword>
<accession>A0A5D3JYT6</accession>
<reference evidence="2 3" key="1">
    <citation type="submission" date="2019-08" db="EMBL/GenBank/DDBJ databases">
        <title>Bradyrhizobium hipponensis sp. nov., a rhizobium isolated from a Lupinus angustifolius root nodule in Tunisia.</title>
        <authorList>
            <person name="Off K."/>
            <person name="Rejili M."/>
            <person name="Mars M."/>
            <person name="Brachmann A."/>
            <person name="Marin M."/>
        </authorList>
    </citation>
    <scope>NUCLEOTIDE SEQUENCE [LARGE SCALE GENOMIC DNA]</scope>
    <source>
        <strain evidence="2 3">CTAW71</strain>
    </source>
</reference>
<name>A0A5D3JYT6_9BRAD</name>
<evidence type="ECO:0008006" key="4">
    <source>
        <dbReference type="Google" id="ProtNLM"/>
    </source>
</evidence>
<proteinExistence type="predicted"/>
<comment type="caution">
    <text evidence="2">The sequence shown here is derived from an EMBL/GenBank/DDBJ whole genome shotgun (WGS) entry which is preliminary data.</text>
</comment>
<evidence type="ECO:0000256" key="1">
    <source>
        <dbReference type="SAM" id="SignalP"/>
    </source>
</evidence>
<dbReference type="AlphaFoldDB" id="A0A5D3JYT6"/>
<dbReference type="RefSeq" id="WP_148777877.1">
    <property type="nucleotide sequence ID" value="NZ_VSSS01000076.1"/>
</dbReference>
<feature type="signal peptide" evidence="1">
    <location>
        <begin position="1"/>
        <end position="17"/>
    </location>
</feature>
<dbReference type="EMBL" id="VSSS01000076">
    <property type="protein sequence ID" value="TYL87056.1"/>
    <property type="molecule type" value="Genomic_DNA"/>
</dbReference>
<sequence>MRNIKFAALAIASVIFAALPANSLRAEVRVQGQAGNVRVEAHDATVAEILAALSERFALRYRSAAGSGNVMTATFEGPLRRVVGRVLDGYNYIVETRGDVLEVVVLGAASSQAVPATVFAPPTYPAKHVRRTD</sequence>
<evidence type="ECO:0000313" key="2">
    <source>
        <dbReference type="EMBL" id="TYL87056.1"/>
    </source>
</evidence>
<feature type="chain" id="PRO_5022968130" description="Secretin/TonB short N-terminal domain-containing protein" evidence="1">
    <location>
        <begin position="18"/>
        <end position="133"/>
    </location>
</feature>
<protein>
    <recommendedName>
        <fullName evidence="4">Secretin/TonB short N-terminal domain-containing protein</fullName>
    </recommendedName>
</protein>
<gene>
    <name evidence="2" type="ORF">FXB40_40595</name>
</gene>
<keyword evidence="1" id="KW-0732">Signal</keyword>
<organism evidence="2 3">
    <name type="scientific">Bradyrhizobium rifense</name>
    <dbReference type="NCBI Taxonomy" id="515499"/>
    <lineage>
        <taxon>Bacteria</taxon>
        <taxon>Pseudomonadati</taxon>
        <taxon>Pseudomonadota</taxon>
        <taxon>Alphaproteobacteria</taxon>
        <taxon>Hyphomicrobiales</taxon>
        <taxon>Nitrobacteraceae</taxon>
        <taxon>Bradyrhizobium</taxon>
    </lineage>
</organism>
<evidence type="ECO:0000313" key="3">
    <source>
        <dbReference type="Proteomes" id="UP000324758"/>
    </source>
</evidence>
<dbReference type="Proteomes" id="UP000324758">
    <property type="component" value="Unassembled WGS sequence"/>
</dbReference>